<dbReference type="Proteomes" id="UP000015106">
    <property type="component" value="Chromosome 6"/>
</dbReference>
<reference evidence="3" key="1">
    <citation type="journal article" date="2013" name="Nature">
        <title>Draft genome of the wheat A-genome progenitor Triticum urartu.</title>
        <authorList>
            <person name="Ling H.Q."/>
            <person name="Zhao S."/>
            <person name="Liu D."/>
            <person name="Wang J."/>
            <person name="Sun H."/>
            <person name="Zhang C."/>
            <person name="Fan H."/>
            <person name="Li D."/>
            <person name="Dong L."/>
            <person name="Tao Y."/>
            <person name="Gao C."/>
            <person name="Wu H."/>
            <person name="Li Y."/>
            <person name="Cui Y."/>
            <person name="Guo X."/>
            <person name="Zheng S."/>
            <person name="Wang B."/>
            <person name="Yu K."/>
            <person name="Liang Q."/>
            <person name="Yang W."/>
            <person name="Lou X."/>
            <person name="Chen J."/>
            <person name="Feng M."/>
            <person name="Jian J."/>
            <person name="Zhang X."/>
            <person name="Luo G."/>
            <person name="Jiang Y."/>
            <person name="Liu J."/>
            <person name="Wang Z."/>
            <person name="Sha Y."/>
            <person name="Zhang B."/>
            <person name="Wu H."/>
            <person name="Tang D."/>
            <person name="Shen Q."/>
            <person name="Xue P."/>
            <person name="Zou S."/>
            <person name="Wang X."/>
            <person name="Liu X."/>
            <person name="Wang F."/>
            <person name="Yang Y."/>
            <person name="An X."/>
            <person name="Dong Z."/>
            <person name="Zhang K."/>
            <person name="Zhang X."/>
            <person name="Luo M.C."/>
            <person name="Dvorak J."/>
            <person name="Tong Y."/>
            <person name="Wang J."/>
            <person name="Yang H."/>
            <person name="Li Z."/>
            <person name="Wang D."/>
            <person name="Zhang A."/>
            <person name="Wang J."/>
        </authorList>
    </citation>
    <scope>NUCLEOTIDE SEQUENCE</scope>
    <source>
        <strain evidence="3">cv. G1812</strain>
    </source>
</reference>
<reference evidence="2" key="3">
    <citation type="submission" date="2022-06" db="UniProtKB">
        <authorList>
            <consortium name="EnsemblPlants"/>
        </authorList>
    </citation>
    <scope>IDENTIFICATION</scope>
</reference>
<proteinExistence type="predicted"/>
<sequence>MGCRGHRQGKLTILGVVSKHKEDTGNDITYFDAWTIRRTKNDKDKDPLHPKRDWISSKARSDGENYTEKLKETYGPDADPHVLPFDPLVAIVAACGRPNGRMAVHLDSVITFSLPRVNTLRAMSIGSTPTVERHIPHFMSIIEDIQT</sequence>
<protein>
    <submittedName>
        <fullName evidence="2">Uncharacterized protein</fullName>
    </submittedName>
</protein>
<accession>A0A8R7UQ82</accession>
<reference evidence="2" key="2">
    <citation type="submission" date="2018-03" db="EMBL/GenBank/DDBJ databases">
        <title>The Triticum urartu genome reveals the dynamic nature of wheat genome evolution.</title>
        <authorList>
            <person name="Ling H."/>
            <person name="Ma B."/>
            <person name="Shi X."/>
            <person name="Liu H."/>
            <person name="Dong L."/>
            <person name="Sun H."/>
            <person name="Cao Y."/>
            <person name="Gao Q."/>
            <person name="Zheng S."/>
            <person name="Li Y."/>
            <person name="Yu Y."/>
            <person name="Du H."/>
            <person name="Qi M."/>
            <person name="Li Y."/>
            <person name="Yu H."/>
            <person name="Cui Y."/>
            <person name="Wang N."/>
            <person name="Chen C."/>
            <person name="Wu H."/>
            <person name="Zhao Y."/>
            <person name="Zhang J."/>
            <person name="Li Y."/>
            <person name="Zhou W."/>
            <person name="Zhang B."/>
            <person name="Hu W."/>
            <person name="Eijk M."/>
            <person name="Tang J."/>
            <person name="Witsenboer H."/>
            <person name="Zhao S."/>
            <person name="Li Z."/>
            <person name="Zhang A."/>
            <person name="Wang D."/>
            <person name="Liang C."/>
        </authorList>
    </citation>
    <scope>NUCLEOTIDE SEQUENCE [LARGE SCALE GENOMIC DNA]</scope>
    <source>
        <strain evidence="2">cv. G1812</strain>
    </source>
</reference>
<evidence type="ECO:0000313" key="2">
    <source>
        <dbReference type="EnsemblPlants" id="TuG1812G0600000971.01.T01"/>
    </source>
</evidence>
<evidence type="ECO:0000313" key="3">
    <source>
        <dbReference type="Proteomes" id="UP000015106"/>
    </source>
</evidence>
<feature type="region of interest" description="Disordered" evidence="1">
    <location>
        <begin position="41"/>
        <end position="73"/>
    </location>
</feature>
<keyword evidence="3" id="KW-1185">Reference proteome</keyword>
<dbReference type="AlphaFoldDB" id="A0A8R7UQ82"/>
<dbReference type="Gramene" id="TuG1812G0600000971.01.T01">
    <property type="protein sequence ID" value="TuG1812G0600000971.01.T01"/>
    <property type="gene ID" value="TuG1812G0600000971.01"/>
</dbReference>
<organism evidence="2 3">
    <name type="scientific">Triticum urartu</name>
    <name type="common">Red wild einkorn</name>
    <name type="synonym">Crithodium urartu</name>
    <dbReference type="NCBI Taxonomy" id="4572"/>
    <lineage>
        <taxon>Eukaryota</taxon>
        <taxon>Viridiplantae</taxon>
        <taxon>Streptophyta</taxon>
        <taxon>Embryophyta</taxon>
        <taxon>Tracheophyta</taxon>
        <taxon>Spermatophyta</taxon>
        <taxon>Magnoliopsida</taxon>
        <taxon>Liliopsida</taxon>
        <taxon>Poales</taxon>
        <taxon>Poaceae</taxon>
        <taxon>BOP clade</taxon>
        <taxon>Pooideae</taxon>
        <taxon>Triticodae</taxon>
        <taxon>Triticeae</taxon>
        <taxon>Triticinae</taxon>
        <taxon>Triticum</taxon>
    </lineage>
</organism>
<name>A0A8R7UQ82_TRIUA</name>
<dbReference type="EnsemblPlants" id="TuG1812G0600000971.01.T01">
    <property type="protein sequence ID" value="TuG1812G0600000971.01.T01"/>
    <property type="gene ID" value="TuG1812G0600000971.01"/>
</dbReference>
<evidence type="ECO:0000256" key="1">
    <source>
        <dbReference type="SAM" id="MobiDB-lite"/>
    </source>
</evidence>